<evidence type="ECO:0000313" key="3">
    <source>
        <dbReference type="EMBL" id="RMB61651.1"/>
    </source>
</evidence>
<dbReference type="PROSITE" id="PS51257">
    <property type="entry name" value="PROKAR_LIPOPROTEIN"/>
    <property type="match status" value="1"/>
</dbReference>
<reference evidence="3 4" key="1">
    <citation type="submission" date="2018-10" db="EMBL/GenBank/DDBJ databases">
        <title>Tessaracoccus antarcticuss sp. nov., isolated from sediment.</title>
        <authorList>
            <person name="Zhou L.Y."/>
            <person name="Du Z.J."/>
        </authorList>
    </citation>
    <scope>NUCLEOTIDE SEQUENCE [LARGE SCALE GENOMIC DNA]</scope>
    <source>
        <strain evidence="3 4">JDX10</strain>
    </source>
</reference>
<evidence type="ECO:0000313" key="4">
    <source>
        <dbReference type="Proteomes" id="UP000275256"/>
    </source>
</evidence>
<evidence type="ECO:0000256" key="2">
    <source>
        <dbReference type="SAM" id="SignalP"/>
    </source>
</evidence>
<proteinExistence type="predicted"/>
<feature type="chain" id="PRO_5038554370" evidence="2">
    <location>
        <begin position="26"/>
        <end position="170"/>
    </location>
</feature>
<feature type="compositionally biased region" description="Polar residues" evidence="1">
    <location>
        <begin position="60"/>
        <end position="76"/>
    </location>
</feature>
<dbReference type="Proteomes" id="UP000275256">
    <property type="component" value="Unassembled WGS sequence"/>
</dbReference>
<feature type="region of interest" description="Disordered" evidence="1">
    <location>
        <begin position="31"/>
        <end position="76"/>
    </location>
</feature>
<sequence>MSKALNRITPWIAGAALVVTLSACTGENSQELAATPNTASVQPTDPSAPMEPETSPGVEETSQQFEGTTSEETITANQMEIVIPTGLRIPEDTLVTKAEPNSIMMADEDPTAVTEMVMASAAEAGYEVYGEIPGGSVLVGHGNAVMFTAFPQVQQITWGPEVMKDVLATN</sequence>
<evidence type="ECO:0000256" key="1">
    <source>
        <dbReference type="SAM" id="MobiDB-lite"/>
    </source>
</evidence>
<name>A0A3M0G9H8_9ACTN</name>
<feature type="compositionally biased region" description="Polar residues" evidence="1">
    <location>
        <begin position="31"/>
        <end position="45"/>
    </location>
</feature>
<comment type="caution">
    <text evidence="3">The sequence shown here is derived from an EMBL/GenBank/DDBJ whole genome shotgun (WGS) entry which is preliminary data.</text>
</comment>
<organism evidence="3 4">
    <name type="scientific">Tessaracoccus antarcticus</name>
    <dbReference type="NCBI Taxonomy" id="2479848"/>
    <lineage>
        <taxon>Bacteria</taxon>
        <taxon>Bacillati</taxon>
        <taxon>Actinomycetota</taxon>
        <taxon>Actinomycetes</taxon>
        <taxon>Propionibacteriales</taxon>
        <taxon>Propionibacteriaceae</taxon>
        <taxon>Tessaracoccus</taxon>
    </lineage>
</organism>
<dbReference type="EMBL" id="REFW01000001">
    <property type="protein sequence ID" value="RMB61651.1"/>
    <property type="molecule type" value="Genomic_DNA"/>
</dbReference>
<gene>
    <name evidence="3" type="ORF">EAX62_03190</name>
</gene>
<keyword evidence="4" id="KW-1185">Reference proteome</keyword>
<feature type="signal peptide" evidence="2">
    <location>
        <begin position="1"/>
        <end position="25"/>
    </location>
</feature>
<accession>A0A3M0G9H8</accession>
<dbReference type="OrthoDB" id="3730487at2"/>
<keyword evidence="2" id="KW-0732">Signal</keyword>
<protein>
    <submittedName>
        <fullName evidence="3">Uncharacterized protein</fullName>
    </submittedName>
</protein>
<dbReference type="AlphaFoldDB" id="A0A3M0G9H8"/>
<dbReference type="RefSeq" id="WP_121900198.1">
    <property type="nucleotide sequence ID" value="NZ_REFW01000001.1"/>
</dbReference>